<dbReference type="InterPro" id="IPR020843">
    <property type="entry name" value="ER"/>
</dbReference>
<dbReference type="GO" id="GO:0008106">
    <property type="term" value="F:alcohol dehydrogenase (NADP+) activity"/>
    <property type="evidence" value="ECO:0007669"/>
    <property type="project" value="UniProtKB-EC"/>
</dbReference>
<evidence type="ECO:0000256" key="7">
    <source>
        <dbReference type="RuleBase" id="RU361277"/>
    </source>
</evidence>
<feature type="domain" description="Enoyl reductase (ER)" evidence="8">
    <location>
        <begin position="14"/>
        <end position="345"/>
    </location>
</feature>
<dbReference type="SUPFAM" id="SSF51735">
    <property type="entry name" value="NAD(P)-binding Rossmann-fold domains"/>
    <property type="match status" value="1"/>
</dbReference>
<dbReference type="STRING" id="686624.SAMN04488242_0658"/>
<evidence type="ECO:0000313" key="10">
    <source>
        <dbReference type="Proteomes" id="UP000199475"/>
    </source>
</evidence>
<dbReference type="InterPro" id="IPR036291">
    <property type="entry name" value="NAD(P)-bd_dom_sf"/>
</dbReference>
<dbReference type="GO" id="GO:0008270">
    <property type="term" value="F:zinc ion binding"/>
    <property type="evidence" value="ECO:0007669"/>
    <property type="project" value="InterPro"/>
</dbReference>
<dbReference type="InterPro" id="IPR013149">
    <property type="entry name" value="ADH-like_C"/>
</dbReference>
<evidence type="ECO:0000256" key="3">
    <source>
        <dbReference type="ARBA" id="ARBA00022833"/>
    </source>
</evidence>
<dbReference type="InterPro" id="IPR011032">
    <property type="entry name" value="GroES-like_sf"/>
</dbReference>
<dbReference type="Gene3D" id="3.90.180.10">
    <property type="entry name" value="Medium-chain alcohol dehydrogenases, catalytic domain"/>
    <property type="match status" value="1"/>
</dbReference>
<name>A0A1G9I131_9ACTN</name>
<keyword evidence="10" id="KW-1185">Reference proteome</keyword>
<dbReference type="Proteomes" id="UP000199475">
    <property type="component" value="Unassembled WGS sequence"/>
</dbReference>
<dbReference type="AlphaFoldDB" id="A0A1G9I131"/>
<comment type="catalytic activity">
    <reaction evidence="6">
        <text>a primary alcohol + NADP(+) = an aldehyde + NADPH + H(+)</text>
        <dbReference type="Rhea" id="RHEA:15937"/>
        <dbReference type="ChEBI" id="CHEBI:15378"/>
        <dbReference type="ChEBI" id="CHEBI:15734"/>
        <dbReference type="ChEBI" id="CHEBI:17478"/>
        <dbReference type="ChEBI" id="CHEBI:57783"/>
        <dbReference type="ChEBI" id="CHEBI:58349"/>
        <dbReference type="EC" id="1.1.1.2"/>
    </reaction>
</comment>
<comment type="similarity">
    <text evidence="7">Belongs to the zinc-containing alcohol dehydrogenase family.</text>
</comment>
<dbReference type="Pfam" id="PF08240">
    <property type="entry name" value="ADH_N"/>
    <property type="match status" value="1"/>
</dbReference>
<dbReference type="CDD" id="cd05283">
    <property type="entry name" value="CAD1"/>
    <property type="match status" value="1"/>
</dbReference>
<evidence type="ECO:0000256" key="5">
    <source>
        <dbReference type="ARBA" id="ARBA00024074"/>
    </source>
</evidence>
<dbReference type="InterPro" id="IPR047109">
    <property type="entry name" value="CAD-like"/>
</dbReference>
<organism evidence="9 10">
    <name type="scientific">Tessaracoccus oleiagri</name>
    <dbReference type="NCBI Taxonomy" id="686624"/>
    <lineage>
        <taxon>Bacteria</taxon>
        <taxon>Bacillati</taxon>
        <taxon>Actinomycetota</taxon>
        <taxon>Actinomycetes</taxon>
        <taxon>Propionibacteriales</taxon>
        <taxon>Propionibacteriaceae</taxon>
        <taxon>Tessaracoccus</taxon>
    </lineage>
</organism>
<evidence type="ECO:0000259" key="8">
    <source>
        <dbReference type="SMART" id="SM00829"/>
    </source>
</evidence>
<dbReference type="Gene3D" id="3.40.50.720">
    <property type="entry name" value="NAD(P)-binding Rossmann-like Domain"/>
    <property type="match status" value="1"/>
</dbReference>
<dbReference type="InterPro" id="IPR013154">
    <property type="entry name" value="ADH-like_N"/>
</dbReference>
<keyword evidence="2 7" id="KW-0479">Metal-binding</keyword>
<dbReference type="FunFam" id="3.40.50.720:FF:000022">
    <property type="entry name" value="Cinnamyl alcohol dehydrogenase"/>
    <property type="match status" value="1"/>
</dbReference>
<evidence type="ECO:0000256" key="4">
    <source>
        <dbReference type="ARBA" id="ARBA00023002"/>
    </source>
</evidence>
<dbReference type="SMART" id="SM00829">
    <property type="entry name" value="PKS_ER"/>
    <property type="match status" value="1"/>
</dbReference>
<proteinExistence type="inferred from homology"/>
<evidence type="ECO:0000256" key="2">
    <source>
        <dbReference type="ARBA" id="ARBA00022723"/>
    </source>
</evidence>
<evidence type="ECO:0000256" key="1">
    <source>
        <dbReference type="ARBA" id="ARBA00001947"/>
    </source>
</evidence>
<dbReference type="InterPro" id="IPR002328">
    <property type="entry name" value="ADH_Zn_CS"/>
</dbReference>
<dbReference type="SUPFAM" id="SSF50129">
    <property type="entry name" value="GroES-like"/>
    <property type="match status" value="1"/>
</dbReference>
<protein>
    <recommendedName>
        <fullName evidence="5">alcohol dehydrogenase (NADP(+))</fullName>
        <ecNumber evidence="5">1.1.1.2</ecNumber>
    </recommendedName>
</protein>
<sequence length="352" mass="37342">MPEVTAYSIDAPDGEFTKTTITRREPGPTEVYVEIKYSGICHSDIHTARSEWGRAMYPLVPGHEIAGIVTAVGSDVTKHKVGDRVGIGVSVDSCRECDECLSGNEHFCTGKGDKRKVMTYNSIGRDGQPTAGGYATGITVEEDFAIRIPESIPLDKAAPLLCAGVTTYSPLKYWGAGPGKKVGVVGVGGLGHMAVQIAAKMGAEVVGLGRTLAKRDDALALGATEYVATTDADSMKKLRGQFDIIISSVSDGLDIDLMVGLLKNRGVLVEVGLPQHPATFRIGSLVGRNKVLAGSNVGSLAEMQECLDFCAEHGIASWVEVIGGDEIDEAYEKVVASDVRYRFVIDTGTFDA</sequence>
<dbReference type="PROSITE" id="PS00059">
    <property type="entry name" value="ADH_ZINC"/>
    <property type="match status" value="1"/>
</dbReference>
<dbReference type="EMBL" id="FNGP01000001">
    <property type="protein sequence ID" value="SDL18919.1"/>
    <property type="molecule type" value="Genomic_DNA"/>
</dbReference>
<reference evidence="9 10" key="1">
    <citation type="submission" date="2016-10" db="EMBL/GenBank/DDBJ databases">
        <authorList>
            <person name="de Groot N.N."/>
        </authorList>
    </citation>
    <scope>NUCLEOTIDE SEQUENCE [LARGE SCALE GENOMIC DNA]</scope>
    <source>
        <strain evidence="9 10">CGMCC 1.9159</strain>
    </source>
</reference>
<accession>A0A1G9I131</accession>
<dbReference type="OrthoDB" id="3567264at2"/>
<dbReference type="EC" id="1.1.1.2" evidence="5"/>
<gene>
    <name evidence="9" type="ORF">SAMN04488242_0658</name>
</gene>
<evidence type="ECO:0000313" key="9">
    <source>
        <dbReference type="EMBL" id="SDL18919.1"/>
    </source>
</evidence>
<dbReference type="RefSeq" id="WP_093248865.1">
    <property type="nucleotide sequence ID" value="NZ_FNGP01000001.1"/>
</dbReference>
<dbReference type="PANTHER" id="PTHR42683">
    <property type="entry name" value="ALDEHYDE REDUCTASE"/>
    <property type="match status" value="1"/>
</dbReference>
<keyword evidence="4" id="KW-0560">Oxidoreductase</keyword>
<keyword evidence="3 7" id="KW-0862">Zinc</keyword>
<evidence type="ECO:0000256" key="6">
    <source>
        <dbReference type="ARBA" id="ARBA00048262"/>
    </source>
</evidence>
<comment type="cofactor">
    <cofactor evidence="1 7">
        <name>Zn(2+)</name>
        <dbReference type="ChEBI" id="CHEBI:29105"/>
    </cofactor>
</comment>
<dbReference type="Pfam" id="PF00107">
    <property type="entry name" value="ADH_zinc_N"/>
    <property type="match status" value="1"/>
</dbReference>